<gene>
    <name evidence="1" type="ORF">HEQ75_13565</name>
</gene>
<sequence>MRWSLDARIPLRLVRPADLLAAMPASGAALLLEAPLAVPPGAGISASFDGRGAAHLAGCACCTGRSAAAQALDQLFQARVRNAGAWFDCVLAVTTTDSGRAQLHLALAEDSLTRARFRPA</sequence>
<dbReference type="Proteomes" id="UP000787635">
    <property type="component" value="Unassembled WGS sequence"/>
</dbReference>
<keyword evidence="2" id="KW-1185">Reference proteome</keyword>
<reference evidence="1 2" key="1">
    <citation type="submission" date="2020-03" db="EMBL/GenBank/DDBJ databases">
        <title>Roseomonas selenitidurans sp. nov. isolated from urban soil.</title>
        <authorList>
            <person name="Liu H."/>
        </authorList>
    </citation>
    <scope>NUCLEOTIDE SEQUENCE [LARGE SCALE GENOMIC DNA]</scope>
    <source>
        <strain evidence="1 2">BU-1</strain>
    </source>
</reference>
<name>A0ABX1E526_9PROT</name>
<evidence type="ECO:0000313" key="1">
    <source>
        <dbReference type="EMBL" id="NKC31888.1"/>
    </source>
</evidence>
<proteinExistence type="predicted"/>
<evidence type="ECO:0000313" key="2">
    <source>
        <dbReference type="Proteomes" id="UP000787635"/>
    </source>
</evidence>
<comment type="caution">
    <text evidence="1">The sequence shown here is derived from an EMBL/GenBank/DDBJ whole genome shotgun (WGS) entry which is preliminary data.</text>
</comment>
<organism evidence="1 2">
    <name type="scientific">Falsiroseomonas selenitidurans</name>
    <dbReference type="NCBI Taxonomy" id="2716335"/>
    <lineage>
        <taxon>Bacteria</taxon>
        <taxon>Pseudomonadati</taxon>
        <taxon>Pseudomonadota</taxon>
        <taxon>Alphaproteobacteria</taxon>
        <taxon>Acetobacterales</taxon>
        <taxon>Roseomonadaceae</taxon>
        <taxon>Falsiroseomonas</taxon>
    </lineage>
</organism>
<accession>A0ABX1E526</accession>
<protein>
    <submittedName>
        <fullName evidence="1">Uncharacterized protein</fullName>
    </submittedName>
</protein>
<dbReference type="EMBL" id="JAAVNE010000020">
    <property type="protein sequence ID" value="NKC31888.1"/>
    <property type="molecule type" value="Genomic_DNA"/>
</dbReference>